<reference evidence="2 3" key="1">
    <citation type="submission" date="2019-05" db="EMBL/GenBank/DDBJ databases">
        <title>Another draft genome of Portunus trituberculatus and its Hox gene families provides insights of decapod evolution.</title>
        <authorList>
            <person name="Jeong J.-H."/>
            <person name="Song I."/>
            <person name="Kim S."/>
            <person name="Choi T."/>
            <person name="Kim D."/>
            <person name="Ryu S."/>
            <person name="Kim W."/>
        </authorList>
    </citation>
    <scope>NUCLEOTIDE SEQUENCE [LARGE SCALE GENOMIC DNA]</scope>
    <source>
        <tissue evidence="2">Muscle</tissue>
    </source>
</reference>
<organism evidence="2 3">
    <name type="scientific">Portunus trituberculatus</name>
    <name type="common">Swimming crab</name>
    <name type="synonym">Neptunus trituberculatus</name>
    <dbReference type="NCBI Taxonomy" id="210409"/>
    <lineage>
        <taxon>Eukaryota</taxon>
        <taxon>Metazoa</taxon>
        <taxon>Ecdysozoa</taxon>
        <taxon>Arthropoda</taxon>
        <taxon>Crustacea</taxon>
        <taxon>Multicrustacea</taxon>
        <taxon>Malacostraca</taxon>
        <taxon>Eumalacostraca</taxon>
        <taxon>Eucarida</taxon>
        <taxon>Decapoda</taxon>
        <taxon>Pleocyemata</taxon>
        <taxon>Brachyura</taxon>
        <taxon>Eubrachyura</taxon>
        <taxon>Portunoidea</taxon>
        <taxon>Portunidae</taxon>
        <taxon>Portuninae</taxon>
        <taxon>Portunus</taxon>
    </lineage>
</organism>
<protein>
    <submittedName>
        <fullName evidence="2">Uncharacterized protein</fullName>
    </submittedName>
</protein>
<evidence type="ECO:0000313" key="3">
    <source>
        <dbReference type="Proteomes" id="UP000324222"/>
    </source>
</evidence>
<sequence>MPGEECRMCVSLFKSTLESHTTASAGHAGYRLVSESSSVKTLTSACRPDPLPMDHPLSSVRSAQQQQRS</sequence>
<feature type="compositionally biased region" description="Low complexity" evidence="1">
    <location>
        <begin position="58"/>
        <end position="69"/>
    </location>
</feature>
<comment type="caution">
    <text evidence="2">The sequence shown here is derived from an EMBL/GenBank/DDBJ whole genome shotgun (WGS) entry which is preliminary data.</text>
</comment>
<evidence type="ECO:0000256" key="1">
    <source>
        <dbReference type="SAM" id="MobiDB-lite"/>
    </source>
</evidence>
<proteinExistence type="predicted"/>
<keyword evidence="3" id="KW-1185">Reference proteome</keyword>
<accession>A0A5B7IWG4</accession>
<dbReference type="AlphaFoldDB" id="A0A5B7IWG4"/>
<feature type="region of interest" description="Disordered" evidence="1">
    <location>
        <begin position="44"/>
        <end position="69"/>
    </location>
</feature>
<dbReference type="Proteomes" id="UP000324222">
    <property type="component" value="Unassembled WGS sequence"/>
</dbReference>
<dbReference type="EMBL" id="VSRR010067042">
    <property type="protein sequence ID" value="MPC84998.1"/>
    <property type="molecule type" value="Genomic_DNA"/>
</dbReference>
<name>A0A5B7IWG4_PORTR</name>
<evidence type="ECO:0000313" key="2">
    <source>
        <dbReference type="EMBL" id="MPC84998.1"/>
    </source>
</evidence>
<gene>
    <name evidence="2" type="ORF">E2C01_079756</name>
</gene>